<protein>
    <submittedName>
        <fullName evidence="1">Uncharacterized protein</fullName>
    </submittedName>
</protein>
<accession>A0AAV5M062</accession>
<reference evidence="1 2" key="1">
    <citation type="journal article" date="2021" name="Commun. Biol.">
        <title>The genome of Shorea leprosula (Dipterocarpaceae) highlights the ecological relevance of drought in aseasonal tropical rainforests.</title>
        <authorList>
            <person name="Ng K.K.S."/>
            <person name="Kobayashi M.J."/>
            <person name="Fawcett J.A."/>
            <person name="Hatakeyama M."/>
            <person name="Paape T."/>
            <person name="Ng C.H."/>
            <person name="Ang C.C."/>
            <person name="Tnah L.H."/>
            <person name="Lee C.T."/>
            <person name="Nishiyama T."/>
            <person name="Sese J."/>
            <person name="O'Brien M.J."/>
            <person name="Copetti D."/>
            <person name="Mohd Noor M.I."/>
            <person name="Ong R.C."/>
            <person name="Putra M."/>
            <person name="Sireger I.Z."/>
            <person name="Indrioko S."/>
            <person name="Kosugi Y."/>
            <person name="Izuno A."/>
            <person name="Isagi Y."/>
            <person name="Lee S.L."/>
            <person name="Shimizu K.K."/>
        </authorList>
    </citation>
    <scope>NUCLEOTIDE SEQUENCE [LARGE SCALE GENOMIC DNA]</scope>
    <source>
        <strain evidence="1">214</strain>
    </source>
</reference>
<evidence type="ECO:0000313" key="2">
    <source>
        <dbReference type="Proteomes" id="UP001054252"/>
    </source>
</evidence>
<organism evidence="1 2">
    <name type="scientific">Rubroshorea leprosula</name>
    <dbReference type="NCBI Taxonomy" id="152421"/>
    <lineage>
        <taxon>Eukaryota</taxon>
        <taxon>Viridiplantae</taxon>
        <taxon>Streptophyta</taxon>
        <taxon>Embryophyta</taxon>
        <taxon>Tracheophyta</taxon>
        <taxon>Spermatophyta</taxon>
        <taxon>Magnoliopsida</taxon>
        <taxon>eudicotyledons</taxon>
        <taxon>Gunneridae</taxon>
        <taxon>Pentapetalae</taxon>
        <taxon>rosids</taxon>
        <taxon>malvids</taxon>
        <taxon>Malvales</taxon>
        <taxon>Dipterocarpaceae</taxon>
        <taxon>Rubroshorea</taxon>
    </lineage>
</organism>
<evidence type="ECO:0000313" key="1">
    <source>
        <dbReference type="EMBL" id="GKV43135.1"/>
    </source>
</evidence>
<sequence length="89" mass="9905">MADLPESPFKDYSGAGLSTLRASLGSFRATPSIALGQKTLSVIQLIQALQSPETRELALQLLSKVQNFILVHGFFFEVYKFKCDKIVRK</sequence>
<comment type="caution">
    <text evidence="1">The sequence shown here is derived from an EMBL/GenBank/DDBJ whole genome shotgun (WGS) entry which is preliminary data.</text>
</comment>
<gene>
    <name evidence="1" type="ORF">SLEP1_g50468</name>
</gene>
<dbReference type="Proteomes" id="UP001054252">
    <property type="component" value="Unassembled WGS sequence"/>
</dbReference>
<dbReference type="EMBL" id="BPVZ01000165">
    <property type="protein sequence ID" value="GKV43135.1"/>
    <property type="molecule type" value="Genomic_DNA"/>
</dbReference>
<name>A0AAV5M062_9ROSI</name>
<dbReference type="AlphaFoldDB" id="A0AAV5M062"/>
<proteinExistence type="predicted"/>
<keyword evidence="2" id="KW-1185">Reference proteome</keyword>